<dbReference type="GO" id="GO:0062054">
    <property type="term" value="F:fluoride channel activity"/>
    <property type="evidence" value="ECO:0007669"/>
    <property type="project" value="UniProtKB-UniRule"/>
</dbReference>
<evidence type="ECO:0000256" key="5">
    <source>
        <dbReference type="ARBA" id="ARBA00022989"/>
    </source>
</evidence>
<gene>
    <name evidence="12 13" type="primary">crcB</name>
    <name evidence="12" type="synonym">fluC</name>
    <name evidence="13" type="ORF">GWI72_03650</name>
</gene>
<dbReference type="AlphaFoldDB" id="A0A7X5J7E7"/>
<keyword evidence="12" id="KW-0813">Transport</keyword>
<dbReference type="InterPro" id="IPR003691">
    <property type="entry name" value="FluC"/>
</dbReference>
<comment type="function">
    <text evidence="12">Fluoride-specific ion channel. Important for reducing fluoride concentration in the cell, thus reducing its toxicity.</text>
</comment>
<keyword evidence="3" id="KW-0997">Cell inner membrane</keyword>
<evidence type="ECO:0000256" key="10">
    <source>
        <dbReference type="ARBA" id="ARBA00035120"/>
    </source>
</evidence>
<dbReference type="HAMAP" id="MF_00454">
    <property type="entry name" value="FluC"/>
    <property type="match status" value="1"/>
</dbReference>
<evidence type="ECO:0000256" key="11">
    <source>
        <dbReference type="ARBA" id="ARBA00035585"/>
    </source>
</evidence>
<comment type="catalytic activity">
    <reaction evidence="11">
        <text>fluoride(in) = fluoride(out)</text>
        <dbReference type="Rhea" id="RHEA:76159"/>
        <dbReference type="ChEBI" id="CHEBI:17051"/>
    </reaction>
    <physiologicalReaction direction="left-to-right" evidence="11">
        <dbReference type="Rhea" id="RHEA:76160"/>
    </physiologicalReaction>
</comment>
<keyword evidence="5 12" id="KW-1133">Transmembrane helix</keyword>
<comment type="subcellular location">
    <subcellularLocation>
        <location evidence="1 12">Cell membrane</location>
        <topology evidence="1 12">Multi-pass membrane protein</topology>
    </subcellularLocation>
</comment>
<name>A0A7X5J7E7_9HYPH</name>
<keyword evidence="8 12" id="KW-0472">Membrane</keyword>
<evidence type="ECO:0000256" key="7">
    <source>
        <dbReference type="ARBA" id="ARBA00023065"/>
    </source>
</evidence>
<dbReference type="NCBIfam" id="TIGR00494">
    <property type="entry name" value="crcB"/>
    <property type="match status" value="1"/>
</dbReference>
<dbReference type="GO" id="GO:0046872">
    <property type="term" value="F:metal ion binding"/>
    <property type="evidence" value="ECO:0007669"/>
    <property type="project" value="UniProtKB-KW"/>
</dbReference>
<dbReference type="NCBIfam" id="NF010791">
    <property type="entry name" value="PRK14195.1"/>
    <property type="match status" value="1"/>
</dbReference>
<keyword evidence="14" id="KW-1185">Reference proteome</keyword>
<evidence type="ECO:0000256" key="9">
    <source>
        <dbReference type="ARBA" id="ARBA00023303"/>
    </source>
</evidence>
<dbReference type="PANTHER" id="PTHR28259">
    <property type="entry name" value="FLUORIDE EXPORT PROTEIN 1-RELATED"/>
    <property type="match status" value="1"/>
</dbReference>
<comment type="activity regulation">
    <text evidence="12">Na(+) is not transported, but it plays an essential structural role and its presence is essential for fluoride channel function.</text>
</comment>
<keyword evidence="12" id="KW-0479">Metal-binding</keyword>
<feature type="binding site" evidence="12">
    <location>
        <position position="79"/>
    </location>
    <ligand>
        <name>Na(+)</name>
        <dbReference type="ChEBI" id="CHEBI:29101"/>
        <note>structural</note>
    </ligand>
</feature>
<evidence type="ECO:0000256" key="6">
    <source>
        <dbReference type="ARBA" id="ARBA00023053"/>
    </source>
</evidence>
<reference evidence="14" key="1">
    <citation type="submission" date="2020-01" db="EMBL/GenBank/DDBJ databases">
        <authorList>
            <person name="Fang Y."/>
            <person name="Sun R."/>
            <person name="Nie L."/>
            <person name="He J."/>
            <person name="Hao L."/>
            <person name="Wang L."/>
            <person name="Su S."/>
            <person name="Lv E."/>
            <person name="Zhang Z."/>
            <person name="Xie R."/>
            <person name="Liu H."/>
        </authorList>
    </citation>
    <scope>NUCLEOTIDE SEQUENCE [LARGE SCALE GENOMIC DNA]</scope>
    <source>
        <strain evidence="14">XCT-53</strain>
    </source>
</reference>
<evidence type="ECO:0000256" key="2">
    <source>
        <dbReference type="ARBA" id="ARBA00022475"/>
    </source>
</evidence>
<protein>
    <recommendedName>
        <fullName evidence="12">Fluoride-specific ion channel FluC</fullName>
    </recommendedName>
</protein>
<feature type="transmembrane region" description="Helical" evidence="12">
    <location>
        <begin position="98"/>
        <end position="122"/>
    </location>
</feature>
<accession>A0A7X5J7E7</accession>
<dbReference type="RefSeq" id="WP_161707874.1">
    <property type="nucleotide sequence ID" value="NZ_JAABLQ010000001.1"/>
</dbReference>
<evidence type="ECO:0000256" key="12">
    <source>
        <dbReference type="HAMAP-Rule" id="MF_00454"/>
    </source>
</evidence>
<feature type="binding site" evidence="12">
    <location>
        <position position="76"/>
    </location>
    <ligand>
        <name>Na(+)</name>
        <dbReference type="ChEBI" id="CHEBI:29101"/>
        <note>structural</note>
    </ligand>
</feature>
<feature type="transmembrane region" description="Helical" evidence="12">
    <location>
        <begin position="68"/>
        <end position="92"/>
    </location>
</feature>
<dbReference type="EMBL" id="JAABLQ010000001">
    <property type="protein sequence ID" value="NBN77357.1"/>
    <property type="molecule type" value="Genomic_DNA"/>
</dbReference>
<evidence type="ECO:0000256" key="3">
    <source>
        <dbReference type="ARBA" id="ARBA00022519"/>
    </source>
</evidence>
<keyword evidence="7 12" id="KW-0406">Ion transport</keyword>
<keyword evidence="6 12" id="KW-0915">Sodium</keyword>
<proteinExistence type="inferred from homology"/>
<evidence type="ECO:0000256" key="1">
    <source>
        <dbReference type="ARBA" id="ARBA00004651"/>
    </source>
</evidence>
<comment type="caution">
    <text evidence="13">The sequence shown here is derived from an EMBL/GenBank/DDBJ whole genome shotgun (WGS) entry which is preliminary data.</text>
</comment>
<dbReference type="PANTHER" id="PTHR28259:SF1">
    <property type="entry name" value="FLUORIDE EXPORT PROTEIN 1-RELATED"/>
    <property type="match status" value="1"/>
</dbReference>
<comment type="similarity">
    <text evidence="10 12">Belongs to the fluoride channel Fluc/FEX (TC 1.A.43) family.</text>
</comment>
<keyword evidence="9 12" id="KW-0407">Ion channel</keyword>
<dbReference type="NCBIfam" id="NF010794">
    <property type="entry name" value="PRK14198.1"/>
    <property type="match status" value="1"/>
</dbReference>
<dbReference type="Proteomes" id="UP000586722">
    <property type="component" value="Unassembled WGS sequence"/>
</dbReference>
<dbReference type="GO" id="GO:0140114">
    <property type="term" value="P:cellular detoxification of fluoride"/>
    <property type="evidence" value="ECO:0007669"/>
    <property type="project" value="UniProtKB-UniRule"/>
</dbReference>
<organism evidence="13 14">
    <name type="scientific">Pannonibacter tanglangensis</name>
    <dbReference type="NCBI Taxonomy" id="2750084"/>
    <lineage>
        <taxon>Bacteria</taxon>
        <taxon>Pseudomonadati</taxon>
        <taxon>Pseudomonadota</taxon>
        <taxon>Alphaproteobacteria</taxon>
        <taxon>Hyphomicrobiales</taxon>
        <taxon>Stappiaceae</taxon>
        <taxon>Pannonibacter</taxon>
    </lineage>
</organism>
<evidence type="ECO:0000313" key="14">
    <source>
        <dbReference type="Proteomes" id="UP000586722"/>
    </source>
</evidence>
<dbReference type="Pfam" id="PF02537">
    <property type="entry name" value="CRCB"/>
    <property type="match status" value="1"/>
</dbReference>
<dbReference type="GO" id="GO:0005886">
    <property type="term" value="C:plasma membrane"/>
    <property type="evidence" value="ECO:0007669"/>
    <property type="project" value="UniProtKB-SubCell"/>
</dbReference>
<feature type="transmembrane region" description="Helical" evidence="12">
    <location>
        <begin position="36"/>
        <end position="56"/>
    </location>
</feature>
<evidence type="ECO:0000256" key="8">
    <source>
        <dbReference type="ARBA" id="ARBA00023136"/>
    </source>
</evidence>
<sequence>MMDYLLVMIGGGIGAGLRHAANVHLPRLLGSGFPFATLAVNVIGSLLMGLFVGWLARQAGGAGAGLRLFLATGILGGFTTFSAFSLDTVLLWERGDTALALLYALASVLVSVLALAAGLALVRAAG</sequence>
<evidence type="ECO:0000256" key="4">
    <source>
        <dbReference type="ARBA" id="ARBA00022692"/>
    </source>
</evidence>
<keyword evidence="4 12" id="KW-0812">Transmembrane</keyword>
<evidence type="ECO:0000313" key="13">
    <source>
        <dbReference type="EMBL" id="NBN77357.1"/>
    </source>
</evidence>
<keyword evidence="2 12" id="KW-1003">Cell membrane</keyword>